<evidence type="ECO:0000313" key="2">
    <source>
        <dbReference type="Proteomes" id="UP000320940"/>
    </source>
</evidence>
<keyword evidence="2" id="KW-1185">Reference proteome</keyword>
<evidence type="ECO:0000313" key="1">
    <source>
        <dbReference type="EMBL" id="QDB71929.1"/>
    </source>
</evidence>
<gene>
    <name evidence="1" type="ORF">CPT_Marfa_284</name>
</gene>
<reference evidence="2" key="1">
    <citation type="submission" date="2019-06" db="EMBL/GenBank/DDBJ databases">
        <title>Complete genome of the novel Klebsiella pneumoniae phage Marfa.</title>
        <authorList>
            <person name="Harb L."/>
            <person name="Boeckman J."/>
            <person name="Newkirk H."/>
            <person name="Liu M."/>
            <person name="Gill J."/>
            <person name="Ramsey J."/>
        </authorList>
    </citation>
    <scope>NUCLEOTIDE SEQUENCE [LARGE SCALE GENOMIC DNA]</scope>
</reference>
<proteinExistence type="predicted"/>
<sequence>MKRFGLFNIVKNEWVTTWCTGTFEGWVEHYLDYGDDQIFMMSTEKDALRVLSGRSGYLTYAEMDLEISRGEIIVKEINL</sequence>
<dbReference type="Proteomes" id="UP000320940">
    <property type="component" value="Segment"/>
</dbReference>
<accession>A0A4Y5TSE8</accession>
<dbReference type="EMBL" id="MN044033">
    <property type="protein sequence ID" value="QDB71929.1"/>
    <property type="molecule type" value="Genomic_DNA"/>
</dbReference>
<organism evidence="1 2">
    <name type="scientific">Klebsiella phage Marfa</name>
    <dbReference type="NCBI Taxonomy" id="2587809"/>
    <lineage>
        <taxon>Viruses</taxon>
        <taxon>Duplodnaviria</taxon>
        <taxon>Heunggongvirae</taxon>
        <taxon>Uroviricota</taxon>
        <taxon>Caudoviricetes</taxon>
        <taxon>Marfavirus</taxon>
        <taxon>Marfavirus marfa</taxon>
    </lineage>
</organism>
<name>A0A4Y5TSE8_9CAUD</name>
<protein>
    <submittedName>
        <fullName evidence="1">Uncharacterized protein</fullName>
    </submittedName>
</protein>